<dbReference type="SUPFAM" id="SSF53613">
    <property type="entry name" value="Ribokinase-like"/>
    <property type="match status" value="1"/>
</dbReference>
<protein>
    <recommendedName>
        <fullName evidence="3">Carbohydrate kinase PfkB domain-containing protein</fullName>
    </recommendedName>
</protein>
<evidence type="ECO:0000256" key="1">
    <source>
        <dbReference type="ARBA" id="ARBA00022679"/>
    </source>
</evidence>
<organism evidence="4 5">
    <name type="scientific">Skermanella cutis</name>
    <dbReference type="NCBI Taxonomy" id="2775420"/>
    <lineage>
        <taxon>Bacteria</taxon>
        <taxon>Pseudomonadati</taxon>
        <taxon>Pseudomonadota</taxon>
        <taxon>Alphaproteobacteria</taxon>
        <taxon>Rhodospirillales</taxon>
        <taxon>Azospirillaceae</taxon>
        <taxon>Skermanella</taxon>
    </lineage>
</organism>
<dbReference type="InterPro" id="IPR002173">
    <property type="entry name" value="Carboh/pur_kinase_PfkB_CS"/>
</dbReference>
<sequence length="280" mass="28391">MARIQIVARINLDIVVRLDGAVAGGAQLKGQFDQGRLGGGGSNTGVALAYAGHDVALFADVGRDAGGASMLAELSALGIDVSRVRRLAGPTPPVLVLLDPDGERTIIRGRPSVVLPPVLPDPAEPADALYVKAHGPEVADLLRARLETCLVVSHAPPAGTTGWPAHVVVDSAAHMTGEALADPYAAARRFAGEGLRWMVATDGPRGATAFGPSGPVHVPAEPATVVDSTGAGDVFTAGLIHGLLSGAPIRDALSIGARWAALAVTSPTSVPPPSLRDLTA</sequence>
<evidence type="ECO:0000313" key="5">
    <source>
        <dbReference type="Proteomes" id="UP000595197"/>
    </source>
</evidence>
<dbReference type="Gene3D" id="3.40.1190.20">
    <property type="match status" value="1"/>
</dbReference>
<dbReference type="Proteomes" id="UP000595197">
    <property type="component" value="Chromosome"/>
</dbReference>
<accession>A0ABX7BEQ1</accession>
<evidence type="ECO:0000256" key="2">
    <source>
        <dbReference type="ARBA" id="ARBA00022777"/>
    </source>
</evidence>
<feature type="domain" description="Carbohydrate kinase PfkB" evidence="3">
    <location>
        <begin position="172"/>
        <end position="268"/>
    </location>
</feature>
<dbReference type="Pfam" id="PF00294">
    <property type="entry name" value="PfkB"/>
    <property type="match status" value="2"/>
</dbReference>
<dbReference type="InterPro" id="IPR029056">
    <property type="entry name" value="Ribokinase-like"/>
</dbReference>
<dbReference type="PROSITE" id="PS00584">
    <property type="entry name" value="PFKB_KINASES_2"/>
    <property type="match status" value="1"/>
</dbReference>
<dbReference type="InterPro" id="IPR011611">
    <property type="entry name" value="PfkB_dom"/>
</dbReference>
<feature type="domain" description="Carbohydrate kinase PfkB" evidence="3">
    <location>
        <begin position="20"/>
        <end position="111"/>
    </location>
</feature>
<evidence type="ECO:0000259" key="3">
    <source>
        <dbReference type="Pfam" id="PF00294"/>
    </source>
</evidence>
<keyword evidence="2" id="KW-0418">Kinase</keyword>
<dbReference type="PANTHER" id="PTHR10584">
    <property type="entry name" value="SUGAR KINASE"/>
    <property type="match status" value="1"/>
</dbReference>
<proteinExistence type="predicted"/>
<dbReference type="EMBL" id="CP067420">
    <property type="protein sequence ID" value="QQP92070.1"/>
    <property type="molecule type" value="Genomic_DNA"/>
</dbReference>
<evidence type="ECO:0000313" key="4">
    <source>
        <dbReference type="EMBL" id="QQP92070.1"/>
    </source>
</evidence>
<reference evidence="4" key="1">
    <citation type="submission" date="2021-02" db="EMBL/GenBank/DDBJ databases">
        <title>Skermanella TT6 skin isolate.</title>
        <authorList>
            <person name="Lee K."/>
            <person name="Ganzorig M."/>
        </authorList>
    </citation>
    <scope>NUCLEOTIDE SEQUENCE</scope>
    <source>
        <strain evidence="4">TT6</strain>
    </source>
</reference>
<dbReference type="PANTHER" id="PTHR10584:SF166">
    <property type="entry name" value="RIBOKINASE"/>
    <property type="match status" value="1"/>
</dbReference>
<gene>
    <name evidence="4" type="ORF">IGS68_13065</name>
</gene>
<keyword evidence="1" id="KW-0808">Transferase</keyword>
<keyword evidence="5" id="KW-1185">Reference proteome</keyword>
<dbReference type="RefSeq" id="WP_201080617.1">
    <property type="nucleotide sequence ID" value="NZ_CP067420.1"/>
</dbReference>
<name>A0ABX7BEQ1_9PROT</name>